<dbReference type="KEGG" id="nml:Namu_3893"/>
<sequence>MGGLSWWHWLIIGGAFVVLFGAKRLPDAARGVGRSLRILKSEVSAMHEDEAAGEVGPASGAAPAAGTPVAAAPLTVASTPVPAAPEPAAGPVAAPAPR</sequence>
<evidence type="ECO:0000313" key="11">
    <source>
        <dbReference type="Proteomes" id="UP000002218"/>
    </source>
</evidence>
<accession>C8XGV6</accession>
<dbReference type="Pfam" id="PF02416">
    <property type="entry name" value="TatA_B_E"/>
    <property type="match status" value="1"/>
</dbReference>
<comment type="subcellular location">
    <subcellularLocation>
        <location evidence="1 9">Cell membrane</location>
        <topology evidence="1 9">Single-pass membrane protein</topology>
    </subcellularLocation>
</comment>
<organism evidence="10 11">
    <name type="scientific">Nakamurella multipartita (strain ATCC 700099 / DSM 44233 / CIP 104796 / JCM 9543 / NBRC 105858 / Y-104)</name>
    <name type="common">Microsphaera multipartita</name>
    <dbReference type="NCBI Taxonomy" id="479431"/>
    <lineage>
        <taxon>Bacteria</taxon>
        <taxon>Bacillati</taxon>
        <taxon>Actinomycetota</taxon>
        <taxon>Actinomycetes</taxon>
        <taxon>Nakamurellales</taxon>
        <taxon>Nakamurellaceae</taxon>
        <taxon>Nakamurella</taxon>
    </lineage>
</organism>
<dbReference type="STRING" id="479431.Namu_3893"/>
<evidence type="ECO:0000256" key="2">
    <source>
        <dbReference type="ARBA" id="ARBA00022448"/>
    </source>
</evidence>
<dbReference type="GO" id="GO:0008320">
    <property type="term" value="F:protein transmembrane transporter activity"/>
    <property type="evidence" value="ECO:0007669"/>
    <property type="project" value="UniProtKB-UniRule"/>
</dbReference>
<keyword evidence="11" id="KW-1185">Reference proteome</keyword>
<evidence type="ECO:0000313" key="10">
    <source>
        <dbReference type="EMBL" id="ACV80187.1"/>
    </source>
</evidence>
<comment type="function">
    <text evidence="9">Part of the twin-arginine translocation (Tat) system that transports large folded proteins containing a characteristic twin-arginine motif in their signal peptide across membranes. TatA could form the protein-conducting channel of the Tat system.</text>
</comment>
<evidence type="ECO:0000256" key="7">
    <source>
        <dbReference type="ARBA" id="ARBA00023010"/>
    </source>
</evidence>
<dbReference type="HOGENOM" id="CLU_086034_4_3_11"/>
<dbReference type="eggNOG" id="COG1826">
    <property type="taxonomic scope" value="Bacteria"/>
</dbReference>
<keyword evidence="8 9" id="KW-0472">Membrane</keyword>
<evidence type="ECO:0000256" key="9">
    <source>
        <dbReference type="HAMAP-Rule" id="MF_00236"/>
    </source>
</evidence>
<name>C8XGV6_NAKMY</name>
<dbReference type="NCBIfam" id="NF001854">
    <property type="entry name" value="PRK00575.1"/>
    <property type="match status" value="1"/>
</dbReference>
<evidence type="ECO:0000256" key="4">
    <source>
        <dbReference type="ARBA" id="ARBA00022692"/>
    </source>
</evidence>
<keyword evidence="7 9" id="KW-0811">Translocation</keyword>
<comment type="similarity">
    <text evidence="9">Belongs to the TatA/E family.</text>
</comment>
<evidence type="ECO:0000256" key="8">
    <source>
        <dbReference type="ARBA" id="ARBA00023136"/>
    </source>
</evidence>
<evidence type="ECO:0000256" key="1">
    <source>
        <dbReference type="ARBA" id="ARBA00004162"/>
    </source>
</evidence>
<gene>
    <name evidence="9" type="primary">tatA</name>
    <name evidence="10" type="ordered locus">Namu_3893</name>
</gene>
<proteinExistence type="inferred from homology"/>
<dbReference type="PANTHER" id="PTHR42982">
    <property type="entry name" value="SEC-INDEPENDENT PROTEIN TRANSLOCASE PROTEIN TATA"/>
    <property type="match status" value="1"/>
</dbReference>
<dbReference type="InParanoid" id="C8XGV6"/>
<evidence type="ECO:0000256" key="5">
    <source>
        <dbReference type="ARBA" id="ARBA00022927"/>
    </source>
</evidence>
<evidence type="ECO:0000256" key="3">
    <source>
        <dbReference type="ARBA" id="ARBA00022475"/>
    </source>
</evidence>
<dbReference type="EMBL" id="CP001737">
    <property type="protein sequence ID" value="ACV80187.1"/>
    <property type="molecule type" value="Genomic_DNA"/>
</dbReference>
<dbReference type="GO" id="GO:0033281">
    <property type="term" value="C:TAT protein transport complex"/>
    <property type="evidence" value="ECO:0007669"/>
    <property type="project" value="UniProtKB-UniRule"/>
</dbReference>
<feature type="transmembrane region" description="Helical" evidence="9">
    <location>
        <begin position="6"/>
        <end position="22"/>
    </location>
</feature>
<keyword evidence="5 9" id="KW-0653">Protein transport</keyword>
<dbReference type="PANTHER" id="PTHR42982:SF8">
    <property type="entry name" value="SEC-INDEPENDENT PROTEIN TRANSLOCASE PROTEIN TATA"/>
    <property type="match status" value="1"/>
</dbReference>
<dbReference type="Gene3D" id="1.20.5.3310">
    <property type="match status" value="1"/>
</dbReference>
<dbReference type="InterPro" id="IPR006312">
    <property type="entry name" value="TatA/E"/>
</dbReference>
<dbReference type="OrthoDB" id="5245163at2"/>
<dbReference type="HAMAP" id="MF_00236">
    <property type="entry name" value="TatA_E"/>
    <property type="match status" value="1"/>
</dbReference>
<dbReference type="RefSeq" id="WP_015749013.1">
    <property type="nucleotide sequence ID" value="NC_013235.1"/>
</dbReference>
<comment type="subunit">
    <text evidence="9">The Tat system comprises two distinct complexes: a TatABC complex, containing multiple copies of TatA, TatB and TatC subunits, and a separate TatA complex, containing only TatA subunits. Substrates initially bind to the TatABC complex, which probably triggers association of the separate TatA complex to form the active translocon.</text>
</comment>
<dbReference type="Proteomes" id="UP000002218">
    <property type="component" value="Chromosome"/>
</dbReference>
<keyword evidence="6 9" id="KW-1133">Transmembrane helix</keyword>
<dbReference type="FunCoup" id="C8XGV6">
    <property type="interactions" value="6"/>
</dbReference>
<keyword evidence="2 9" id="KW-0813">Transport</keyword>
<dbReference type="AlphaFoldDB" id="C8XGV6"/>
<protein>
    <recommendedName>
        <fullName evidence="9">Sec-independent protein translocase protein TatA</fullName>
    </recommendedName>
</protein>
<reference evidence="10 11" key="2">
    <citation type="journal article" date="2010" name="Stand. Genomic Sci.">
        <title>Complete genome sequence of Nakamurella multipartita type strain (Y-104).</title>
        <authorList>
            <person name="Tice H."/>
            <person name="Mayilraj S."/>
            <person name="Sims D."/>
            <person name="Lapidus A."/>
            <person name="Nolan M."/>
            <person name="Lucas S."/>
            <person name="Glavina Del Rio T."/>
            <person name="Copeland A."/>
            <person name="Cheng J.F."/>
            <person name="Meincke L."/>
            <person name="Bruce D."/>
            <person name="Goodwin L."/>
            <person name="Pitluck S."/>
            <person name="Ivanova N."/>
            <person name="Mavromatis K."/>
            <person name="Ovchinnikova G."/>
            <person name="Pati A."/>
            <person name="Chen A."/>
            <person name="Palaniappan K."/>
            <person name="Land M."/>
            <person name="Hauser L."/>
            <person name="Chang Y.J."/>
            <person name="Jeffries C.D."/>
            <person name="Detter J.C."/>
            <person name="Brettin T."/>
            <person name="Rohde M."/>
            <person name="Goker M."/>
            <person name="Bristow J."/>
            <person name="Eisen J.A."/>
            <person name="Markowitz V."/>
            <person name="Hugenholtz P."/>
            <person name="Kyrpides N.C."/>
            <person name="Klenk H.P."/>
            <person name="Chen F."/>
        </authorList>
    </citation>
    <scope>NUCLEOTIDE SEQUENCE [LARGE SCALE GENOMIC DNA]</scope>
    <source>
        <strain evidence="11">ATCC 700099 / DSM 44233 / CIP 104796 / JCM 9543 / NBRC 105858 / Y-104</strain>
    </source>
</reference>
<keyword evidence="3 9" id="KW-1003">Cell membrane</keyword>
<dbReference type="GO" id="GO:0043953">
    <property type="term" value="P:protein transport by the Tat complex"/>
    <property type="evidence" value="ECO:0007669"/>
    <property type="project" value="UniProtKB-UniRule"/>
</dbReference>
<reference evidence="11" key="1">
    <citation type="submission" date="2009-09" db="EMBL/GenBank/DDBJ databases">
        <title>The complete genome of Nakamurella multipartita DSM 44233.</title>
        <authorList>
            <consortium name="US DOE Joint Genome Institute (JGI-PGF)"/>
            <person name="Lucas S."/>
            <person name="Copeland A."/>
            <person name="Lapidus A."/>
            <person name="Glavina del Rio T."/>
            <person name="Dalin E."/>
            <person name="Tice H."/>
            <person name="Bruce D."/>
            <person name="Goodwin L."/>
            <person name="Pitluck S."/>
            <person name="Kyrpides N."/>
            <person name="Mavromatis K."/>
            <person name="Ivanova N."/>
            <person name="Ovchinnikova G."/>
            <person name="Sims D."/>
            <person name="Meincke L."/>
            <person name="Brettin T."/>
            <person name="Detter J.C."/>
            <person name="Han C."/>
            <person name="Larimer F."/>
            <person name="Land M."/>
            <person name="Hauser L."/>
            <person name="Markowitz V."/>
            <person name="Cheng J.-F."/>
            <person name="Hugenholtz P."/>
            <person name="Woyke T."/>
            <person name="Wu D."/>
            <person name="Klenk H.-P."/>
            <person name="Eisen J.A."/>
        </authorList>
    </citation>
    <scope>NUCLEOTIDE SEQUENCE [LARGE SCALE GENOMIC DNA]</scope>
    <source>
        <strain evidence="11">ATCC 700099 / DSM 44233 / CIP 104796 / JCM 9543 / NBRC 105858 / Y-104</strain>
    </source>
</reference>
<evidence type="ECO:0000256" key="6">
    <source>
        <dbReference type="ARBA" id="ARBA00022989"/>
    </source>
</evidence>
<keyword evidence="4 9" id="KW-0812">Transmembrane</keyword>
<dbReference type="InterPro" id="IPR003369">
    <property type="entry name" value="TatA/B/E"/>
</dbReference>